<feature type="compositionally biased region" description="Low complexity" evidence="1">
    <location>
        <begin position="136"/>
        <end position="147"/>
    </location>
</feature>
<accession>A0A2G8SMV5</accession>
<dbReference type="EMBL" id="AYKW01000004">
    <property type="protein sequence ID" value="PIL35091.1"/>
    <property type="molecule type" value="Genomic_DNA"/>
</dbReference>
<dbReference type="AlphaFoldDB" id="A0A2G8SMV5"/>
<sequence length="197" mass="20672">MAPFAPETSVQTGTSILPKLLIVILGSSVIFLAIIIGFSFASKKGCPPRPSSTSDCRQFVPDSSGCQHTHLHHPPARRGLALPVASIPRCFACQNGYGTAAKASRFSHVPSRSLQAPSPYHSRRAAPTGVLPNTQSRSGRPASSGSPPATPITIPPSPRPGYGARGPTATLRPAADRARPDSAMQHPVHNFSESLRG</sequence>
<protein>
    <submittedName>
        <fullName evidence="3">Uncharacterized protein</fullName>
    </submittedName>
</protein>
<feature type="transmembrane region" description="Helical" evidence="2">
    <location>
        <begin position="20"/>
        <end position="41"/>
    </location>
</feature>
<keyword evidence="2" id="KW-1133">Transmembrane helix</keyword>
<organism evidence="3 4">
    <name type="scientific">Ganoderma sinense ZZ0214-1</name>
    <dbReference type="NCBI Taxonomy" id="1077348"/>
    <lineage>
        <taxon>Eukaryota</taxon>
        <taxon>Fungi</taxon>
        <taxon>Dikarya</taxon>
        <taxon>Basidiomycota</taxon>
        <taxon>Agaricomycotina</taxon>
        <taxon>Agaricomycetes</taxon>
        <taxon>Polyporales</taxon>
        <taxon>Polyporaceae</taxon>
        <taxon>Ganoderma</taxon>
    </lineage>
</organism>
<name>A0A2G8SMV5_9APHY</name>
<evidence type="ECO:0000256" key="1">
    <source>
        <dbReference type="SAM" id="MobiDB-lite"/>
    </source>
</evidence>
<dbReference type="Proteomes" id="UP000230002">
    <property type="component" value="Unassembled WGS sequence"/>
</dbReference>
<keyword evidence="2" id="KW-0472">Membrane</keyword>
<evidence type="ECO:0000313" key="4">
    <source>
        <dbReference type="Proteomes" id="UP000230002"/>
    </source>
</evidence>
<proteinExistence type="predicted"/>
<evidence type="ECO:0000256" key="2">
    <source>
        <dbReference type="SAM" id="Phobius"/>
    </source>
</evidence>
<feature type="compositionally biased region" description="Pro residues" evidence="1">
    <location>
        <begin position="148"/>
        <end position="159"/>
    </location>
</feature>
<evidence type="ECO:0000313" key="3">
    <source>
        <dbReference type="EMBL" id="PIL35091.1"/>
    </source>
</evidence>
<keyword evidence="4" id="KW-1185">Reference proteome</keyword>
<feature type="region of interest" description="Disordered" evidence="1">
    <location>
        <begin position="106"/>
        <end position="197"/>
    </location>
</feature>
<reference evidence="3 4" key="1">
    <citation type="journal article" date="2015" name="Sci. Rep.">
        <title>Chromosome-level genome map provides insights into diverse defense mechanisms in the medicinal fungus Ganoderma sinense.</title>
        <authorList>
            <person name="Zhu Y."/>
            <person name="Xu J."/>
            <person name="Sun C."/>
            <person name="Zhou S."/>
            <person name="Xu H."/>
            <person name="Nelson D.R."/>
            <person name="Qian J."/>
            <person name="Song J."/>
            <person name="Luo H."/>
            <person name="Xiang L."/>
            <person name="Li Y."/>
            <person name="Xu Z."/>
            <person name="Ji A."/>
            <person name="Wang L."/>
            <person name="Lu S."/>
            <person name="Hayward A."/>
            <person name="Sun W."/>
            <person name="Li X."/>
            <person name="Schwartz D.C."/>
            <person name="Wang Y."/>
            <person name="Chen S."/>
        </authorList>
    </citation>
    <scope>NUCLEOTIDE SEQUENCE [LARGE SCALE GENOMIC DNA]</scope>
    <source>
        <strain evidence="3 4">ZZ0214-1</strain>
    </source>
</reference>
<comment type="caution">
    <text evidence="3">The sequence shown here is derived from an EMBL/GenBank/DDBJ whole genome shotgun (WGS) entry which is preliminary data.</text>
</comment>
<keyword evidence="2" id="KW-0812">Transmembrane</keyword>
<gene>
    <name evidence="3" type="ORF">GSI_02879</name>
</gene>